<dbReference type="EMBL" id="JADLQX010000011">
    <property type="protein sequence ID" value="MBF6299130.1"/>
    <property type="molecule type" value="Genomic_DNA"/>
</dbReference>
<comment type="caution">
    <text evidence="3">The sequence shown here is derived from an EMBL/GenBank/DDBJ whole genome shotgun (WGS) entry which is preliminary data.</text>
</comment>
<keyword evidence="2" id="KW-0812">Transmembrane</keyword>
<evidence type="ECO:0000256" key="2">
    <source>
        <dbReference type="SAM" id="Phobius"/>
    </source>
</evidence>
<feature type="region of interest" description="Disordered" evidence="1">
    <location>
        <begin position="371"/>
        <end position="480"/>
    </location>
</feature>
<keyword evidence="2" id="KW-0472">Membrane</keyword>
<gene>
    <name evidence="3" type="ORF">IU459_16500</name>
</gene>
<organism evidence="3 4">
    <name type="scientific">Nocardia amamiensis</name>
    <dbReference type="NCBI Taxonomy" id="404578"/>
    <lineage>
        <taxon>Bacteria</taxon>
        <taxon>Bacillati</taxon>
        <taxon>Actinomycetota</taxon>
        <taxon>Actinomycetes</taxon>
        <taxon>Mycobacteriales</taxon>
        <taxon>Nocardiaceae</taxon>
        <taxon>Nocardia</taxon>
    </lineage>
</organism>
<feature type="compositionally biased region" description="Polar residues" evidence="1">
    <location>
        <begin position="419"/>
        <end position="431"/>
    </location>
</feature>
<protein>
    <submittedName>
        <fullName evidence="3">Uncharacterized protein</fullName>
    </submittedName>
</protein>
<feature type="transmembrane region" description="Helical" evidence="2">
    <location>
        <begin position="212"/>
        <end position="232"/>
    </location>
</feature>
<accession>A0ABS0CRH1</accession>
<dbReference type="RefSeq" id="WP_195130415.1">
    <property type="nucleotide sequence ID" value="NZ_JADLQX010000011.1"/>
</dbReference>
<feature type="region of interest" description="Disordered" evidence="1">
    <location>
        <begin position="499"/>
        <end position="518"/>
    </location>
</feature>
<sequence length="518" mass="56234">MVIEHPIEDEVTQLARRVEKARGRLAYQFDPALTQALSEDELHAERELAERIRTQERGQRWKEAQAAAAASDRARQTTEAIEKADMRDLLLARKAIAAQRRESSPHAKLASLYRHRSWSLRALAGVVAAGMLWSAVNVQHNIAPGGPTDPLYWFSYLLEGMISVCLIIIMIGTNKVAEWGVVDNRRQVAAAEIALLALTVSLNTYPYVRADAWYDAAVHAIAPVMIGVALLIHDAASARYGLAIAKATEQVRELPDPAEQIRLTLPRYRMPIPQEVTTPGVPHEQLALDEYPAAPPVELVEEVAEAVAEPEVAPEPPAPAPAERKRAPAETPRKPLLPETIEALDAMESVETRPTTALKVDSADAAAVAKSGAASTNGRNPAADREPVAPTPVSPAEFDDRPATRVPADEPAPAKVVVRQTQPRTSASESEIPTAALPEITATRRPLAGTTTAVSENGKDSTKSDLAQPPTVRTPDIYDTGSFRVADILEQELAELQAERRRARTNRQRSASTAGRES</sequence>
<feature type="transmembrane region" description="Helical" evidence="2">
    <location>
        <begin position="118"/>
        <end position="136"/>
    </location>
</feature>
<proteinExistence type="predicted"/>
<feature type="region of interest" description="Disordered" evidence="1">
    <location>
        <begin position="305"/>
        <end position="336"/>
    </location>
</feature>
<keyword evidence="4" id="KW-1185">Reference proteome</keyword>
<feature type="compositionally biased region" description="Basic and acidic residues" evidence="1">
    <location>
        <begin position="322"/>
        <end position="333"/>
    </location>
</feature>
<evidence type="ECO:0000313" key="4">
    <source>
        <dbReference type="Proteomes" id="UP000702209"/>
    </source>
</evidence>
<dbReference type="Proteomes" id="UP000702209">
    <property type="component" value="Unassembled WGS sequence"/>
</dbReference>
<feature type="transmembrane region" description="Helical" evidence="2">
    <location>
        <begin position="188"/>
        <end position="206"/>
    </location>
</feature>
<reference evidence="3 4" key="1">
    <citation type="submission" date="2020-10" db="EMBL/GenBank/DDBJ databases">
        <title>Identification of Nocardia species via Next-generation sequencing and recognition of intraspecies genetic diversity.</title>
        <authorList>
            <person name="Li P."/>
            <person name="Li P."/>
            <person name="Lu B."/>
        </authorList>
    </citation>
    <scope>NUCLEOTIDE SEQUENCE [LARGE SCALE GENOMIC DNA]</scope>
    <source>
        <strain evidence="3 4">BJ06-0157</strain>
    </source>
</reference>
<feature type="transmembrane region" description="Helical" evidence="2">
    <location>
        <begin position="156"/>
        <end position="176"/>
    </location>
</feature>
<evidence type="ECO:0000256" key="1">
    <source>
        <dbReference type="SAM" id="MobiDB-lite"/>
    </source>
</evidence>
<name>A0ABS0CRH1_9NOCA</name>
<keyword evidence="2" id="KW-1133">Transmembrane helix</keyword>
<evidence type="ECO:0000313" key="3">
    <source>
        <dbReference type="EMBL" id="MBF6299130.1"/>
    </source>
</evidence>
<feature type="compositionally biased region" description="Low complexity" evidence="1">
    <location>
        <begin position="508"/>
        <end position="518"/>
    </location>
</feature>